<reference evidence="2" key="1">
    <citation type="journal article" date="2019" name="Int. J. Syst. Evol. Microbiol.">
        <title>The Global Catalogue of Microorganisms (GCM) 10K type strain sequencing project: providing services to taxonomists for standard genome sequencing and annotation.</title>
        <authorList>
            <consortium name="The Broad Institute Genomics Platform"/>
            <consortium name="The Broad Institute Genome Sequencing Center for Infectious Disease"/>
            <person name="Wu L."/>
            <person name="Ma J."/>
        </authorList>
    </citation>
    <scope>NUCLEOTIDE SEQUENCE [LARGE SCALE GENOMIC DNA]</scope>
    <source>
        <strain evidence="2">JCM 16925</strain>
    </source>
</reference>
<evidence type="ECO:0000313" key="1">
    <source>
        <dbReference type="EMBL" id="GAA4055011.1"/>
    </source>
</evidence>
<sequence length="534" mass="60181">MSVARRTVRHMTVVRAKLAAHLHRLTTPFLFVGSGLSRRYIGTEDWEGLLRRFASLTPRPYEFYKTSAEGHLPTVASKIAEVFHEIWWEKEEFSKSRRDWSSSLQGVESALKVEIAKHLSNMPPLDALAAPLNTEIDLLKRAVVDGIITTNYDPLLETIFSDFHTFTGQDDLLFSTSQGIGEIYKIHGSYSVPDSLVLTAKDYANFEERNAYLAAKLMTIFVEHPVIFLGYSLGDQNVTMILQSIAKCLTQDNIENLRDRLIFVQWEPGAEPSVDPYTIMMDDYPLSVLRVTVNDFVDVFTVLSELKRSFPAKLLRRLKEQVYDLVLGDDPHNRLVVADIDDKAKNDDIEVVFGVGIHAKIGTQGYVGLKRWDIIEDVVDGKSEFDAGAIVTQVLPGLLKGSGNLPVYKYLAEYDALDEAGDVKTDLGIDPRILTMAEKSKGGISTGEWHKKNSARFLEGVLGIADLLEKKGVDGVVNYGVYLNPEIVSIDELRSFLETHKHLKDETWEATQYVKLTCFLDWLSYGRRNQKQPD</sequence>
<name>A0ABP7UXC8_9ACTN</name>
<dbReference type="PIRSF" id="PIRSF014677">
    <property type="entry name" value="UCP014677"/>
    <property type="match status" value="1"/>
</dbReference>
<evidence type="ECO:0000313" key="2">
    <source>
        <dbReference type="Proteomes" id="UP001499984"/>
    </source>
</evidence>
<dbReference type="InterPro" id="IPR011202">
    <property type="entry name" value="UCP014677"/>
</dbReference>
<organism evidence="1 2">
    <name type="scientific">Streptomyces shaanxiensis</name>
    <dbReference type="NCBI Taxonomy" id="653357"/>
    <lineage>
        <taxon>Bacteria</taxon>
        <taxon>Bacillati</taxon>
        <taxon>Actinomycetota</taxon>
        <taxon>Actinomycetes</taxon>
        <taxon>Kitasatosporales</taxon>
        <taxon>Streptomycetaceae</taxon>
        <taxon>Streptomyces</taxon>
    </lineage>
</organism>
<comment type="caution">
    <text evidence="1">The sequence shown here is derived from an EMBL/GenBank/DDBJ whole genome shotgun (WGS) entry which is preliminary data.</text>
</comment>
<protein>
    <submittedName>
        <fullName evidence="1">SIR2 family protein</fullName>
    </submittedName>
</protein>
<gene>
    <name evidence="1" type="ORF">GCM10022233_28250</name>
</gene>
<dbReference type="Pfam" id="PF13289">
    <property type="entry name" value="SIR2_2"/>
    <property type="match status" value="1"/>
</dbReference>
<keyword evidence="2" id="KW-1185">Reference proteome</keyword>
<dbReference type="EMBL" id="BAAAZY010000010">
    <property type="protein sequence ID" value="GAA4055011.1"/>
    <property type="molecule type" value="Genomic_DNA"/>
</dbReference>
<proteinExistence type="predicted"/>
<accession>A0ABP7UXC8</accession>
<dbReference type="Proteomes" id="UP001499984">
    <property type="component" value="Unassembled WGS sequence"/>
</dbReference>